<feature type="domain" description="DUF913" evidence="1">
    <location>
        <begin position="12"/>
        <end position="96"/>
    </location>
</feature>
<evidence type="ECO:0000313" key="2">
    <source>
        <dbReference type="EMBL" id="KAF9602203.1"/>
    </source>
</evidence>
<dbReference type="EMBL" id="JADFTS010000006">
    <property type="protein sequence ID" value="KAF9602203.1"/>
    <property type="molecule type" value="Genomic_DNA"/>
</dbReference>
<dbReference type="Proteomes" id="UP000631114">
    <property type="component" value="Unassembled WGS sequence"/>
</dbReference>
<sequence>MLAAGEMDNRQPIYSDGLVAYHRALLMNALLRVLYHLELMPRSSARLYGSAEKFIASLPLYHLRGRAKDFGGGVFSLAATVMSDLIHKDPTCFPVLDLC</sequence>
<reference evidence="2 3" key="1">
    <citation type="submission" date="2020-10" db="EMBL/GenBank/DDBJ databases">
        <title>The Coptis chinensis genome and diversification of protoberbering-type alkaloids.</title>
        <authorList>
            <person name="Wang B."/>
            <person name="Shu S."/>
            <person name="Song C."/>
            <person name="Liu Y."/>
        </authorList>
    </citation>
    <scope>NUCLEOTIDE SEQUENCE [LARGE SCALE GENOMIC DNA]</scope>
    <source>
        <strain evidence="2">HL-2020</strain>
        <tissue evidence="2">Leaf</tissue>
    </source>
</reference>
<proteinExistence type="predicted"/>
<dbReference type="AlphaFoldDB" id="A0A835HS52"/>
<gene>
    <name evidence="2" type="ORF">IFM89_025672</name>
</gene>
<evidence type="ECO:0000313" key="3">
    <source>
        <dbReference type="Proteomes" id="UP000631114"/>
    </source>
</evidence>
<accession>A0A835HS52</accession>
<dbReference type="Pfam" id="PF06025">
    <property type="entry name" value="DUF913"/>
    <property type="match status" value="1"/>
</dbReference>
<name>A0A835HS52_9MAGN</name>
<organism evidence="2 3">
    <name type="scientific">Coptis chinensis</name>
    <dbReference type="NCBI Taxonomy" id="261450"/>
    <lineage>
        <taxon>Eukaryota</taxon>
        <taxon>Viridiplantae</taxon>
        <taxon>Streptophyta</taxon>
        <taxon>Embryophyta</taxon>
        <taxon>Tracheophyta</taxon>
        <taxon>Spermatophyta</taxon>
        <taxon>Magnoliopsida</taxon>
        <taxon>Ranunculales</taxon>
        <taxon>Ranunculaceae</taxon>
        <taxon>Coptidoideae</taxon>
        <taxon>Coptis</taxon>
    </lineage>
</organism>
<dbReference type="OrthoDB" id="1734078at2759"/>
<protein>
    <recommendedName>
        <fullName evidence="1">DUF913 domain-containing protein</fullName>
    </recommendedName>
</protein>
<comment type="caution">
    <text evidence="2">The sequence shown here is derived from an EMBL/GenBank/DDBJ whole genome shotgun (WGS) entry which is preliminary data.</text>
</comment>
<evidence type="ECO:0000259" key="1">
    <source>
        <dbReference type="Pfam" id="PF06025"/>
    </source>
</evidence>
<keyword evidence="3" id="KW-1185">Reference proteome</keyword>
<dbReference type="InterPro" id="IPR010314">
    <property type="entry name" value="E3_Ub_ligase_DUF913"/>
</dbReference>